<dbReference type="Proteomes" id="UP000754710">
    <property type="component" value="Unassembled WGS sequence"/>
</dbReference>
<proteinExistence type="predicted"/>
<dbReference type="RefSeq" id="WP_221024944.1">
    <property type="nucleotide sequence ID" value="NZ_JAIEZQ010000002.1"/>
</dbReference>
<organism evidence="1 2">
    <name type="scientific">Nocardioides jiangsuensis</name>
    <dbReference type="NCBI Taxonomy" id="2866161"/>
    <lineage>
        <taxon>Bacteria</taxon>
        <taxon>Bacillati</taxon>
        <taxon>Actinomycetota</taxon>
        <taxon>Actinomycetes</taxon>
        <taxon>Propionibacteriales</taxon>
        <taxon>Nocardioidaceae</taxon>
        <taxon>Nocardioides</taxon>
    </lineage>
</organism>
<reference evidence="1 2" key="1">
    <citation type="submission" date="2021-08" db="EMBL/GenBank/DDBJ databases">
        <title>Nocardioides bacterium WL0053 sp. nov., isolated from the sediment.</title>
        <authorList>
            <person name="Wang L."/>
            <person name="Zhang D."/>
            <person name="Zhang A."/>
        </authorList>
    </citation>
    <scope>NUCLEOTIDE SEQUENCE [LARGE SCALE GENOMIC DNA]</scope>
    <source>
        <strain evidence="1 2">WL0053</strain>
    </source>
</reference>
<gene>
    <name evidence="1" type="ORF">K1X13_10030</name>
</gene>
<name>A0ABS7RNQ1_9ACTN</name>
<evidence type="ECO:0000313" key="2">
    <source>
        <dbReference type="Proteomes" id="UP000754710"/>
    </source>
</evidence>
<comment type="caution">
    <text evidence="1">The sequence shown here is derived from an EMBL/GenBank/DDBJ whole genome shotgun (WGS) entry which is preliminary data.</text>
</comment>
<accession>A0ABS7RNQ1</accession>
<sequence>MLGHVSATITLGRYGHLFPDELDAVAARLDEAARQAGVYRMCTEVDPMLFDEEVPDREKAV</sequence>
<dbReference type="EMBL" id="JAIEZQ010000002">
    <property type="protein sequence ID" value="MBY9075157.1"/>
    <property type="molecule type" value="Genomic_DNA"/>
</dbReference>
<keyword evidence="2" id="KW-1185">Reference proteome</keyword>
<protein>
    <submittedName>
        <fullName evidence="1">Uncharacterized protein</fullName>
    </submittedName>
</protein>
<evidence type="ECO:0000313" key="1">
    <source>
        <dbReference type="EMBL" id="MBY9075157.1"/>
    </source>
</evidence>